<organism evidence="1 2">
    <name type="scientific">Henosepilachna vigintioctopunctata</name>
    <dbReference type="NCBI Taxonomy" id="420089"/>
    <lineage>
        <taxon>Eukaryota</taxon>
        <taxon>Metazoa</taxon>
        <taxon>Ecdysozoa</taxon>
        <taxon>Arthropoda</taxon>
        <taxon>Hexapoda</taxon>
        <taxon>Insecta</taxon>
        <taxon>Pterygota</taxon>
        <taxon>Neoptera</taxon>
        <taxon>Endopterygota</taxon>
        <taxon>Coleoptera</taxon>
        <taxon>Polyphaga</taxon>
        <taxon>Cucujiformia</taxon>
        <taxon>Coccinelloidea</taxon>
        <taxon>Coccinellidae</taxon>
        <taxon>Epilachninae</taxon>
        <taxon>Epilachnini</taxon>
        <taxon>Henosepilachna</taxon>
    </lineage>
</organism>
<sequence>MPSAAAPAACRPTSFDAVTHRLSLLAGRLRLGCGNVAGRETIRGDRESISHPRPPLFARLERIIFPVHVPPGTTPDERRMISGATEGSDVAKNAVVSFEELWRPLTDQLASFTGFENQRKCHLKKITTKYCLPEKLG</sequence>
<accession>A0AAW1TYF8</accession>
<name>A0AAW1TYF8_9CUCU</name>
<keyword evidence="2" id="KW-1185">Reference proteome</keyword>
<protein>
    <submittedName>
        <fullName evidence="1">Uncharacterized protein</fullName>
    </submittedName>
</protein>
<proteinExistence type="predicted"/>
<dbReference type="EMBL" id="JARQZJ010000034">
    <property type="protein sequence ID" value="KAK9875689.1"/>
    <property type="molecule type" value="Genomic_DNA"/>
</dbReference>
<evidence type="ECO:0000313" key="2">
    <source>
        <dbReference type="Proteomes" id="UP001431783"/>
    </source>
</evidence>
<dbReference type="Proteomes" id="UP001431783">
    <property type="component" value="Unassembled WGS sequence"/>
</dbReference>
<reference evidence="1 2" key="1">
    <citation type="submission" date="2023-03" db="EMBL/GenBank/DDBJ databases">
        <title>Genome insight into feeding habits of ladybird beetles.</title>
        <authorList>
            <person name="Li H.-S."/>
            <person name="Huang Y.-H."/>
            <person name="Pang H."/>
        </authorList>
    </citation>
    <scope>NUCLEOTIDE SEQUENCE [LARGE SCALE GENOMIC DNA]</scope>
    <source>
        <strain evidence="1">SYSU_2023b</strain>
        <tissue evidence="1">Whole body</tissue>
    </source>
</reference>
<evidence type="ECO:0000313" key="1">
    <source>
        <dbReference type="EMBL" id="KAK9875689.1"/>
    </source>
</evidence>
<dbReference type="AlphaFoldDB" id="A0AAW1TYF8"/>
<gene>
    <name evidence="1" type="ORF">WA026_009486</name>
</gene>
<comment type="caution">
    <text evidence="1">The sequence shown here is derived from an EMBL/GenBank/DDBJ whole genome shotgun (WGS) entry which is preliminary data.</text>
</comment>